<keyword evidence="2" id="KW-1185">Reference proteome</keyword>
<accession>A0A6A6S1G3</accession>
<dbReference type="Proteomes" id="UP000799753">
    <property type="component" value="Unassembled WGS sequence"/>
</dbReference>
<name>A0A6A6S1G3_9PLEO</name>
<dbReference type="AlphaFoldDB" id="A0A6A6S1G3"/>
<protein>
    <submittedName>
        <fullName evidence="1">Uncharacterized protein</fullName>
    </submittedName>
</protein>
<gene>
    <name evidence="1" type="ORF">P280DRAFT_26590</name>
</gene>
<organism evidence="1 2">
    <name type="scientific">Massarina eburnea CBS 473.64</name>
    <dbReference type="NCBI Taxonomy" id="1395130"/>
    <lineage>
        <taxon>Eukaryota</taxon>
        <taxon>Fungi</taxon>
        <taxon>Dikarya</taxon>
        <taxon>Ascomycota</taxon>
        <taxon>Pezizomycotina</taxon>
        <taxon>Dothideomycetes</taxon>
        <taxon>Pleosporomycetidae</taxon>
        <taxon>Pleosporales</taxon>
        <taxon>Massarineae</taxon>
        <taxon>Massarinaceae</taxon>
        <taxon>Massarina</taxon>
    </lineage>
</organism>
<proteinExistence type="predicted"/>
<evidence type="ECO:0000313" key="1">
    <source>
        <dbReference type="EMBL" id="KAF2640064.1"/>
    </source>
</evidence>
<evidence type="ECO:0000313" key="2">
    <source>
        <dbReference type="Proteomes" id="UP000799753"/>
    </source>
</evidence>
<reference evidence="1" key="1">
    <citation type="journal article" date="2020" name="Stud. Mycol.">
        <title>101 Dothideomycetes genomes: a test case for predicting lifestyles and emergence of pathogens.</title>
        <authorList>
            <person name="Haridas S."/>
            <person name="Albert R."/>
            <person name="Binder M."/>
            <person name="Bloem J."/>
            <person name="Labutti K."/>
            <person name="Salamov A."/>
            <person name="Andreopoulos B."/>
            <person name="Baker S."/>
            <person name="Barry K."/>
            <person name="Bills G."/>
            <person name="Bluhm B."/>
            <person name="Cannon C."/>
            <person name="Castanera R."/>
            <person name="Culley D."/>
            <person name="Daum C."/>
            <person name="Ezra D."/>
            <person name="Gonzalez J."/>
            <person name="Henrissat B."/>
            <person name="Kuo A."/>
            <person name="Liang C."/>
            <person name="Lipzen A."/>
            <person name="Lutzoni F."/>
            <person name="Magnuson J."/>
            <person name="Mondo S."/>
            <person name="Nolan M."/>
            <person name="Ohm R."/>
            <person name="Pangilinan J."/>
            <person name="Park H.-J."/>
            <person name="Ramirez L."/>
            <person name="Alfaro M."/>
            <person name="Sun H."/>
            <person name="Tritt A."/>
            <person name="Yoshinaga Y."/>
            <person name="Zwiers L.-H."/>
            <person name="Turgeon B."/>
            <person name="Goodwin S."/>
            <person name="Spatafora J."/>
            <person name="Crous P."/>
            <person name="Grigoriev I."/>
        </authorList>
    </citation>
    <scope>NUCLEOTIDE SEQUENCE</scope>
    <source>
        <strain evidence="1">CBS 473.64</strain>
    </source>
</reference>
<sequence>MHKAVSVHAKYSHFIPCPHLACLVRPTHTALPVCSHGRPAGNRRLLVGPVCSCCSRVPQISPSQRAFGLGEALPCLSESSSLKPGALEGNVGGKCPTAIPCVGRGGAFASAESGSGLTPLHVQHNNNNGRGADRQGVQIVDFFFEKEALPHPMQVRPAVYRVLHLPSIKNTAPLRLPPLRTRLLQPQQHHLDRALWASLPTHHISPAHPLILI</sequence>
<dbReference type="EMBL" id="MU006785">
    <property type="protein sequence ID" value="KAF2640064.1"/>
    <property type="molecule type" value="Genomic_DNA"/>
</dbReference>